<dbReference type="InterPro" id="IPR050107">
    <property type="entry name" value="ABC_carbohydrate_import_ATPase"/>
</dbReference>
<keyword evidence="8" id="KW-1185">Reference proteome</keyword>
<dbReference type="RefSeq" id="WP_227308718.1">
    <property type="nucleotide sequence ID" value="NZ_JAESVA010000006.1"/>
</dbReference>
<dbReference type="EMBL" id="JAESVA010000006">
    <property type="protein sequence ID" value="MCB8882050.1"/>
    <property type="molecule type" value="Genomic_DNA"/>
</dbReference>
<proteinExistence type="predicted"/>
<gene>
    <name evidence="7" type="ORF">ACELLULO517_17530</name>
</gene>
<keyword evidence="1" id="KW-0813">Transport</keyword>
<dbReference type="GO" id="GO:0005524">
    <property type="term" value="F:ATP binding"/>
    <property type="evidence" value="ECO:0007669"/>
    <property type="project" value="UniProtKB-KW"/>
</dbReference>
<dbReference type="PANTHER" id="PTHR43790">
    <property type="entry name" value="CARBOHYDRATE TRANSPORT ATP-BINDING PROTEIN MG119-RELATED"/>
    <property type="match status" value="1"/>
</dbReference>
<evidence type="ECO:0000256" key="4">
    <source>
        <dbReference type="ARBA" id="ARBA00022741"/>
    </source>
</evidence>
<dbReference type="CDD" id="cd03215">
    <property type="entry name" value="ABC_Carb_Monos_II"/>
    <property type="match status" value="1"/>
</dbReference>
<dbReference type="PROSITE" id="PS00211">
    <property type="entry name" value="ABC_TRANSPORTER_1"/>
    <property type="match status" value="2"/>
</dbReference>
<evidence type="ECO:0000259" key="6">
    <source>
        <dbReference type="PROSITE" id="PS50893"/>
    </source>
</evidence>
<evidence type="ECO:0000313" key="8">
    <source>
        <dbReference type="Proteomes" id="UP000721844"/>
    </source>
</evidence>
<organism evidence="7 8">
    <name type="scientific">Acidisoma cellulosilyticum</name>
    <dbReference type="NCBI Taxonomy" id="2802395"/>
    <lineage>
        <taxon>Bacteria</taxon>
        <taxon>Pseudomonadati</taxon>
        <taxon>Pseudomonadota</taxon>
        <taxon>Alphaproteobacteria</taxon>
        <taxon>Acetobacterales</taxon>
        <taxon>Acidocellaceae</taxon>
        <taxon>Acidisoma</taxon>
    </lineage>
</organism>
<evidence type="ECO:0000256" key="1">
    <source>
        <dbReference type="ARBA" id="ARBA00022448"/>
    </source>
</evidence>
<dbReference type="AlphaFoldDB" id="A0A963Z4V9"/>
<sequence>MVVSATPSSAVRATSMPASTAPSSLALELRGVSKSYPGTKALTSVSFTLKRFGMLGLVGENGAGKSTLLSIVNGTVRPDEGTVAINGKPVRFGHPSEAARLGVATVFQEQGLIATIPVYENIFLGREKTFSLGGVLHQPRMIAEAKAVLDELEIDVSPRALTGNLSFGQRQLVEIAKAFAVARIYPVEPVILLDEPTSALSDSEAAKLFDGIRRWRKKGSFVLVSHRLRDVFAICEEVVALKDGCLVLQRGIDEVDEALLHQSIVGRERNAFFYHEGSQREPEAEIAVSAAGLSKSSQVQDVSFDLRAGEILGVAGVLGSGKSMLAKLVAGVEQQDKGMLTLYGTPLKPGARRQAIDLGIGYVPAERTIGGIIGTDTIENNLTLPNMSLIKHAIPWFLSPSLSRNLTKQWIGRLRVRPSNGKALCRTLSGGNQQKVVFGKWLARGVRILVLDDPARGLDVGAKEDLYALMREMAAAGAAILLVSDNLAELIGLSNRILVMRNGQCSALIDAPKDAKPREIDILPAML</sequence>
<keyword evidence="4" id="KW-0547">Nucleotide-binding</keyword>
<dbReference type="Pfam" id="PF00005">
    <property type="entry name" value="ABC_tran"/>
    <property type="match status" value="2"/>
</dbReference>
<dbReference type="SMART" id="SM00382">
    <property type="entry name" value="AAA"/>
    <property type="match status" value="2"/>
</dbReference>
<keyword evidence="5 7" id="KW-0067">ATP-binding</keyword>
<evidence type="ECO:0000256" key="3">
    <source>
        <dbReference type="ARBA" id="ARBA00022737"/>
    </source>
</evidence>
<evidence type="ECO:0000313" key="7">
    <source>
        <dbReference type="EMBL" id="MCB8882050.1"/>
    </source>
</evidence>
<evidence type="ECO:0000256" key="5">
    <source>
        <dbReference type="ARBA" id="ARBA00022840"/>
    </source>
</evidence>
<dbReference type="InterPro" id="IPR003439">
    <property type="entry name" value="ABC_transporter-like_ATP-bd"/>
</dbReference>
<dbReference type="GO" id="GO:0016887">
    <property type="term" value="F:ATP hydrolysis activity"/>
    <property type="evidence" value="ECO:0007669"/>
    <property type="project" value="InterPro"/>
</dbReference>
<dbReference type="PANTHER" id="PTHR43790:SF9">
    <property type="entry name" value="GALACTOFURANOSE TRANSPORTER ATP-BINDING PROTEIN YTFR"/>
    <property type="match status" value="1"/>
</dbReference>
<dbReference type="CDD" id="cd03216">
    <property type="entry name" value="ABC_Carb_Monos_I"/>
    <property type="match status" value="1"/>
</dbReference>
<dbReference type="InterPro" id="IPR017871">
    <property type="entry name" value="ABC_transporter-like_CS"/>
</dbReference>
<feature type="domain" description="ABC transporter" evidence="6">
    <location>
        <begin position="266"/>
        <end position="527"/>
    </location>
</feature>
<accession>A0A963Z4V9</accession>
<feature type="domain" description="ABC transporter" evidence="6">
    <location>
        <begin position="27"/>
        <end position="268"/>
    </location>
</feature>
<dbReference type="Gene3D" id="3.40.50.300">
    <property type="entry name" value="P-loop containing nucleotide triphosphate hydrolases"/>
    <property type="match status" value="2"/>
</dbReference>
<reference evidence="7 8" key="1">
    <citation type="journal article" date="2021" name="Microorganisms">
        <title>Acidisoma silvae sp. nov. and Acidisomacellulosilytica sp. nov., Two Acidophilic Bacteria Isolated from Decaying Wood, Hydrolyzing Cellulose and Producing Poly-3-hydroxybutyrate.</title>
        <authorList>
            <person name="Mieszkin S."/>
            <person name="Pouder E."/>
            <person name="Uroz S."/>
            <person name="Simon-Colin C."/>
            <person name="Alain K."/>
        </authorList>
    </citation>
    <scope>NUCLEOTIDE SEQUENCE [LARGE SCALE GENOMIC DNA]</scope>
    <source>
        <strain evidence="7 8">HW T5.17</strain>
    </source>
</reference>
<protein>
    <submittedName>
        <fullName evidence="7">Sugar ABC transporter ATP-binding protein</fullName>
    </submittedName>
</protein>
<name>A0A963Z4V9_9PROT</name>
<keyword evidence="2" id="KW-0762">Sugar transport</keyword>
<dbReference type="SUPFAM" id="SSF52540">
    <property type="entry name" value="P-loop containing nucleoside triphosphate hydrolases"/>
    <property type="match status" value="2"/>
</dbReference>
<dbReference type="InterPro" id="IPR027417">
    <property type="entry name" value="P-loop_NTPase"/>
</dbReference>
<comment type="caution">
    <text evidence="7">The sequence shown here is derived from an EMBL/GenBank/DDBJ whole genome shotgun (WGS) entry which is preliminary data.</text>
</comment>
<dbReference type="PROSITE" id="PS50893">
    <property type="entry name" value="ABC_TRANSPORTER_2"/>
    <property type="match status" value="2"/>
</dbReference>
<dbReference type="Proteomes" id="UP000721844">
    <property type="component" value="Unassembled WGS sequence"/>
</dbReference>
<dbReference type="InterPro" id="IPR003593">
    <property type="entry name" value="AAA+_ATPase"/>
</dbReference>
<evidence type="ECO:0000256" key="2">
    <source>
        <dbReference type="ARBA" id="ARBA00022597"/>
    </source>
</evidence>
<keyword evidence="3" id="KW-0677">Repeat</keyword>